<gene>
    <name evidence="1" type="ORF">J2S49_001240</name>
</gene>
<evidence type="ECO:0000313" key="1">
    <source>
        <dbReference type="EMBL" id="MDP9801164.1"/>
    </source>
</evidence>
<dbReference type="RefSeq" id="WP_278058932.1">
    <property type="nucleotide sequence ID" value="NZ_CP121247.1"/>
</dbReference>
<proteinExistence type="predicted"/>
<dbReference type="InterPro" id="IPR021391">
    <property type="entry name" value="DUF3027"/>
</dbReference>
<comment type="caution">
    <text evidence="1">The sequence shown here is derived from an EMBL/GenBank/DDBJ whole genome shotgun (WGS) entry which is preliminary data.</text>
</comment>
<dbReference type="Proteomes" id="UP001235966">
    <property type="component" value="Unassembled WGS sequence"/>
</dbReference>
<evidence type="ECO:0000313" key="2">
    <source>
        <dbReference type="Proteomes" id="UP001235966"/>
    </source>
</evidence>
<reference evidence="1 2" key="1">
    <citation type="submission" date="2023-07" db="EMBL/GenBank/DDBJ databases">
        <title>Sequencing the genomes of 1000 actinobacteria strains.</title>
        <authorList>
            <person name="Klenk H.-P."/>
        </authorList>
    </citation>
    <scope>NUCLEOTIDE SEQUENCE [LARGE SCALE GENOMIC DNA]</scope>
    <source>
        <strain evidence="1 2">DSM 102162</strain>
    </source>
</reference>
<evidence type="ECO:0008006" key="3">
    <source>
        <dbReference type="Google" id="ProtNLM"/>
    </source>
</evidence>
<dbReference type="Pfam" id="PF11228">
    <property type="entry name" value="DUF3027"/>
    <property type="match status" value="1"/>
</dbReference>
<name>A0ABT9NBR9_9ACTO</name>
<sequence length="264" mass="28925">MSNNRITPGDRPVKDKLLGAAVEQARAAIVEVTKEANIGEHAGMVQEDDRVITHAFECLLPGYQGWFWSVTLTRAPRSKKVTVSEVVMRPGPEALLAPSWVPWADRLKPADVSPSDRLPYNPDDPNLAPVEDPDLDQGFEATGIDADASAIFELGLGRKRVMSDAGRAATFRRWYRGDGGPRNQATRDAKAPCATCGYFLRMDGSARALFGVCGNEWSAFDGHVVSLDHGCGSHSETDTPKRTPLWDPSEPVLNDRDLEIIEEK</sequence>
<protein>
    <recommendedName>
        <fullName evidence="3">DUF3027 domain-containing protein</fullName>
    </recommendedName>
</protein>
<accession>A0ABT9NBR9</accession>
<organism evidence="1 2">
    <name type="scientific">Arcanobacterium wilhelmae</name>
    <dbReference type="NCBI Taxonomy" id="1803177"/>
    <lineage>
        <taxon>Bacteria</taxon>
        <taxon>Bacillati</taxon>
        <taxon>Actinomycetota</taxon>
        <taxon>Actinomycetes</taxon>
        <taxon>Actinomycetales</taxon>
        <taxon>Actinomycetaceae</taxon>
        <taxon>Arcanobacterium</taxon>
    </lineage>
</organism>
<keyword evidence="2" id="KW-1185">Reference proteome</keyword>
<dbReference type="EMBL" id="JAUSQW010000001">
    <property type="protein sequence ID" value="MDP9801164.1"/>
    <property type="molecule type" value="Genomic_DNA"/>
</dbReference>